<evidence type="ECO:0000313" key="2">
    <source>
        <dbReference type="EMBL" id="MBX41471.1"/>
    </source>
</evidence>
<keyword evidence="1" id="KW-1133">Transmembrane helix</keyword>
<name>A0A2P2NG52_RHIMU</name>
<reference evidence="2" key="1">
    <citation type="submission" date="2018-02" db="EMBL/GenBank/DDBJ databases">
        <title>Rhizophora mucronata_Transcriptome.</title>
        <authorList>
            <person name="Meera S.P."/>
            <person name="Sreeshan A."/>
            <person name="Augustine A."/>
        </authorList>
    </citation>
    <scope>NUCLEOTIDE SEQUENCE</scope>
    <source>
        <tissue evidence="2">Leaf</tissue>
    </source>
</reference>
<dbReference type="AlphaFoldDB" id="A0A2P2NG52"/>
<sequence length="46" mass="5356">MKRMILERERGGLLTLLINSLFNITALNLLPLLLTRNLYSLTRSLR</sequence>
<protein>
    <submittedName>
        <fullName evidence="2">Uncharacterized protein MANES_08G115900</fullName>
    </submittedName>
</protein>
<feature type="transmembrane region" description="Helical" evidence="1">
    <location>
        <begin position="12"/>
        <end position="34"/>
    </location>
</feature>
<keyword evidence="1" id="KW-0472">Membrane</keyword>
<accession>A0A2P2NG52</accession>
<evidence type="ECO:0000256" key="1">
    <source>
        <dbReference type="SAM" id="Phobius"/>
    </source>
</evidence>
<proteinExistence type="predicted"/>
<dbReference type="EMBL" id="GGEC01060987">
    <property type="protein sequence ID" value="MBX41471.1"/>
    <property type="molecule type" value="Transcribed_RNA"/>
</dbReference>
<organism evidence="2">
    <name type="scientific">Rhizophora mucronata</name>
    <name type="common">Asiatic mangrove</name>
    <dbReference type="NCBI Taxonomy" id="61149"/>
    <lineage>
        <taxon>Eukaryota</taxon>
        <taxon>Viridiplantae</taxon>
        <taxon>Streptophyta</taxon>
        <taxon>Embryophyta</taxon>
        <taxon>Tracheophyta</taxon>
        <taxon>Spermatophyta</taxon>
        <taxon>Magnoliopsida</taxon>
        <taxon>eudicotyledons</taxon>
        <taxon>Gunneridae</taxon>
        <taxon>Pentapetalae</taxon>
        <taxon>rosids</taxon>
        <taxon>fabids</taxon>
        <taxon>Malpighiales</taxon>
        <taxon>Rhizophoraceae</taxon>
        <taxon>Rhizophora</taxon>
    </lineage>
</organism>
<keyword evidence="1" id="KW-0812">Transmembrane</keyword>